<dbReference type="Proteomes" id="UP000231322">
    <property type="component" value="Unassembled WGS sequence"/>
</dbReference>
<name>A0A2G7HF57_9CLOT</name>
<dbReference type="AlphaFoldDB" id="A0A2G7HF57"/>
<dbReference type="PANTHER" id="PTHR11138">
    <property type="entry name" value="METHIONYL-TRNA FORMYLTRANSFERASE"/>
    <property type="match status" value="1"/>
</dbReference>
<reference evidence="3 4" key="1">
    <citation type="submission" date="2017-10" db="EMBL/GenBank/DDBJ databases">
        <title>Reclassification of Eubacterium combesii and discrepancies in the nomenclature of botulinum neurotoxin producing clostridia. Request for an Opinion.</title>
        <authorList>
            <person name="Dobritsa A.P."/>
            <person name="Kutumbaka K.K."/>
            <person name="Samadpour M."/>
        </authorList>
    </citation>
    <scope>NUCLEOTIDE SEQUENCE [LARGE SCALE GENOMIC DNA]</scope>
    <source>
        <strain evidence="3 4">DSM 20696</strain>
    </source>
</reference>
<keyword evidence="4" id="KW-1185">Reference proteome</keyword>
<dbReference type="SUPFAM" id="SSF53328">
    <property type="entry name" value="Formyltransferase"/>
    <property type="match status" value="1"/>
</dbReference>
<dbReference type="SUPFAM" id="SSF50486">
    <property type="entry name" value="FMT C-terminal domain-like"/>
    <property type="match status" value="1"/>
</dbReference>
<dbReference type="Pfam" id="PF02911">
    <property type="entry name" value="Formyl_trans_C"/>
    <property type="match status" value="1"/>
</dbReference>
<sequence length="316" mass="36036">MNILFLGDGKWAQIALEKVITIKDINISGVVLRYNTPDTVLKNIAEEHNIDVYVENNVNNEEFIKLIKSKNIDLGVSMSFDQIIKKQLRESTKEGFINCHAGKLPNYRGRNILNWALINDEKEIGITAHYIDDGIDTGDIISQYIIPVEETDDYFTLLCKSINKCPEVLIDAILKIKKNKVEKIPQSHINGTYFSYRRNGDELIDWNWSSRRIHNFIRALVEPAPGAQTYLNGDKICIWKSEETNFPDYISTPGEIIRKDKDGIIVKTGDNAIKIKLISYDGDSKKVIPKIPIGNRFGINLMEKVIELENRIKGLT</sequence>
<dbReference type="Gene3D" id="3.40.50.12230">
    <property type="match status" value="1"/>
</dbReference>
<evidence type="ECO:0000259" key="2">
    <source>
        <dbReference type="Pfam" id="PF02911"/>
    </source>
</evidence>
<dbReference type="RefSeq" id="WP_012342667.1">
    <property type="nucleotide sequence ID" value="NZ_PEIK01000009.1"/>
</dbReference>
<dbReference type="InterPro" id="IPR036477">
    <property type="entry name" value="Formyl_transf_N_sf"/>
</dbReference>
<protein>
    <submittedName>
        <fullName evidence="3">Methionyl-tRNA formyltransferase</fullName>
    </submittedName>
</protein>
<gene>
    <name evidence="3" type="ORF">CS538_12240</name>
</gene>
<dbReference type="EMBL" id="PEIK01000009">
    <property type="protein sequence ID" value="PIH03757.1"/>
    <property type="molecule type" value="Genomic_DNA"/>
</dbReference>
<dbReference type="InterPro" id="IPR011034">
    <property type="entry name" value="Formyl_transferase-like_C_sf"/>
</dbReference>
<dbReference type="CDD" id="cd08702">
    <property type="entry name" value="Arna_FMT_C"/>
    <property type="match status" value="1"/>
</dbReference>
<evidence type="ECO:0000313" key="3">
    <source>
        <dbReference type="EMBL" id="PIH03757.1"/>
    </source>
</evidence>
<dbReference type="InterPro" id="IPR002376">
    <property type="entry name" value="Formyl_transf_N"/>
</dbReference>
<proteinExistence type="predicted"/>
<accession>A0A2G7HF57</accession>
<feature type="domain" description="Formyl transferase N-terminal" evidence="1">
    <location>
        <begin position="42"/>
        <end position="172"/>
    </location>
</feature>
<dbReference type="CDD" id="cd08369">
    <property type="entry name" value="FMT_core"/>
    <property type="match status" value="1"/>
</dbReference>
<evidence type="ECO:0000313" key="4">
    <source>
        <dbReference type="Proteomes" id="UP000231322"/>
    </source>
</evidence>
<keyword evidence="3" id="KW-0808">Transferase</keyword>
<dbReference type="Pfam" id="PF00551">
    <property type="entry name" value="Formyl_trans_N"/>
    <property type="match status" value="1"/>
</dbReference>
<evidence type="ECO:0000259" key="1">
    <source>
        <dbReference type="Pfam" id="PF00551"/>
    </source>
</evidence>
<organism evidence="3 4">
    <name type="scientific">Clostridium combesii</name>
    <dbReference type="NCBI Taxonomy" id="39481"/>
    <lineage>
        <taxon>Bacteria</taxon>
        <taxon>Bacillati</taxon>
        <taxon>Bacillota</taxon>
        <taxon>Clostridia</taxon>
        <taxon>Eubacteriales</taxon>
        <taxon>Clostridiaceae</taxon>
        <taxon>Clostridium</taxon>
    </lineage>
</organism>
<dbReference type="InterPro" id="IPR005793">
    <property type="entry name" value="Formyl_trans_C"/>
</dbReference>
<comment type="caution">
    <text evidence="3">The sequence shown here is derived from an EMBL/GenBank/DDBJ whole genome shotgun (WGS) entry which is preliminary data.</text>
</comment>
<dbReference type="GO" id="GO:0004479">
    <property type="term" value="F:methionyl-tRNA formyltransferase activity"/>
    <property type="evidence" value="ECO:0007669"/>
    <property type="project" value="TreeGrafter"/>
</dbReference>
<dbReference type="PANTHER" id="PTHR11138:SF5">
    <property type="entry name" value="METHIONYL-TRNA FORMYLTRANSFERASE, MITOCHONDRIAL"/>
    <property type="match status" value="1"/>
</dbReference>
<dbReference type="GO" id="GO:0005829">
    <property type="term" value="C:cytosol"/>
    <property type="evidence" value="ECO:0007669"/>
    <property type="project" value="TreeGrafter"/>
</dbReference>
<feature type="domain" description="Formyl transferase C-terminal" evidence="2">
    <location>
        <begin position="201"/>
        <end position="282"/>
    </location>
</feature>